<dbReference type="InterPro" id="IPR004604">
    <property type="entry name" value="DNA_recomb/repair_RecN"/>
</dbReference>
<evidence type="ECO:0000256" key="9">
    <source>
        <dbReference type="PIRNR" id="PIRNR003128"/>
    </source>
</evidence>
<protein>
    <recommendedName>
        <fullName evidence="3 9">DNA repair protein RecN</fullName>
    </recommendedName>
    <alternativeName>
        <fullName evidence="8 9">Recombination protein N</fullName>
    </alternativeName>
</protein>
<dbReference type="InterPro" id="IPR027417">
    <property type="entry name" value="P-loop_NTPase"/>
</dbReference>
<dbReference type="PIRSF" id="PIRSF003128">
    <property type="entry name" value="RecN"/>
    <property type="match status" value="1"/>
</dbReference>
<proteinExistence type="inferred from homology"/>
<keyword evidence="12" id="KW-1185">Reference proteome</keyword>
<dbReference type="NCBIfam" id="TIGR00634">
    <property type="entry name" value="recN"/>
    <property type="match status" value="1"/>
</dbReference>
<comment type="function">
    <text evidence="1 9">May be involved in recombinational repair of damaged DNA.</text>
</comment>
<evidence type="ECO:0000256" key="4">
    <source>
        <dbReference type="ARBA" id="ARBA00022741"/>
    </source>
</evidence>
<comment type="similarity">
    <text evidence="2 9">Belongs to the RecN family.</text>
</comment>
<keyword evidence="7 9" id="KW-0234">DNA repair</keyword>
<keyword evidence="6" id="KW-0067">ATP-binding</keyword>
<gene>
    <name evidence="11" type="primary">recN</name>
    <name evidence="11" type="ORF">GCM10023093_02120</name>
</gene>
<keyword evidence="5 9" id="KW-0227">DNA damage</keyword>
<evidence type="ECO:0000256" key="3">
    <source>
        <dbReference type="ARBA" id="ARBA00021315"/>
    </source>
</evidence>
<keyword evidence="4" id="KW-0547">Nucleotide-binding</keyword>
<reference evidence="12" key="1">
    <citation type="journal article" date="2019" name="Int. J. Syst. Evol. Microbiol.">
        <title>The Global Catalogue of Microorganisms (GCM) 10K type strain sequencing project: providing services to taxonomists for standard genome sequencing and annotation.</title>
        <authorList>
            <consortium name="The Broad Institute Genomics Platform"/>
            <consortium name="The Broad Institute Genome Sequencing Center for Infectious Disease"/>
            <person name="Wu L."/>
            <person name="Ma J."/>
        </authorList>
    </citation>
    <scope>NUCLEOTIDE SEQUENCE [LARGE SCALE GENOMIC DNA]</scope>
    <source>
        <strain evidence="12">JCM 32105</strain>
    </source>
</reference>
<sequence length="554" mass="60714">MLQKLVIRNYAIIDKLTMEPGRGLNTITGETGAGKSIILGALSLILGERADTSVLINKEERSIVEGYFDVAGNETFRMALEKADLDHEPQCIIRREIAASGKSRAFVNDTPVNLQTLNELTSLLVDLQQQFGHLALEEDGFQVETLDAVAGTLELSARYAGTYARWKNISRQLAEKKATQARQKQEADYKQYLLDELAQAAFAPDEIEHAELQLKQMTHAERILNVLQTAQYALTEGEQPLVNELRRLSQQMQGITDVFADVAPLQERTASVWAELKDIAAELEILQGKVALDTAAMEELQGRIDLGNKLLKKHALRTTTELIVLQQQLEDELGATAALDGSIVQLEAETEALYKEVAAMAAELSAGRTAAIPAFTARINELLALVGMPNARFDVRISPTQPGMYGTDKVEFLLDANKSGNMQLLHKAASGGEMSRIMLCIKSMVASALHLPTLIFDEVDTGISGEAARQVGVLLRDLSQYHQVICITHQPQVAARGTQHYYVYKDAGENGRIATRIKLLVEEERVLAIARMIGGEQPTGSAISNARELMADGA</sequence>
<accession>A0ABP8N293</accession>
<evidence type="ECO:0000313" key="12">
    <source>
        <dbReference type="Proteomes" id="UP001500067"/>
    </source>
</evidence>
<evidence type="ECO:0000256" key="6">
    <source>
        <dbReference type="ARBA" id="ARBA00022840"/>
    </source>
</evidence>
<evidence type="ECO:0000256" key="8">
    <source>
        <dbReference type="ARBA" id="ARBA00033408"/>
    </source>
</evidence>
<organism evidence="11 12">
    <name type="scientific">Nemorincola caseinilytica</name>
    <dbReference type="NCBI Taxonomy" id="2054315"/>
    <lineage>
        <taxon>Bacteria</taxon>
        <taxon>Pseudomonadati</taxon>
        <taxon>Bacteroidota</taxon>
        <taxon>Chitinophagia</taxon>
        <taxon>Chitinophagales</taxon>
        <taxon>Chitinophagaceae</taxon>
        <taxon>Nemorincola</taxon>
    </lineage>
</organism>
<dbReference type="SUPFAM" id="SSF52540">
    <property type="entry name" value="P-loop containing nucleoside triphosphate hydrolases"/>
    <property type="match status" value="1"/>
</dbReference>
<name>A0ABP8N293_9BACT</name>
<dbReference type="Proteomes" id="UP001500067">
    <property type="component" value="Unassembled WGS sequence"/>
</dbReference>
<evidence type="ECO:0000256" key="7">
    <source>
        <dbReference type="ARBA" id="ARBA00023204"/>
    </source>
</evidence>
<evidence type="ECO:0000313" key="11">
    <source>
        <dbReference type="EMBL" id="GAA4460063.1"/>
    </source>
</evidence>
<dbReference type="CDD" id="cd03241">
    <property type="entry name" value="ABC_RecN"/>
    <property type="match status" value="2"/>
</dbReference>
<feature type="domain" description="RecF/RecN/SMC N-terminal" evidence="10">
    <location>
        <begin position="1"/>
        <end position="505"/>
    </location>
</feature>
<dbReference type="PANTHER" id="PTHR11059">
    <property type="entry name" value="DNA REPAIR PROTEIN RECN"/>
    <property type="match status" value="1"/>
</dbReference>
<evidence type="ECO:0000256" key="1">
    <source>
        <dbReference type="ARBA" id="ARBA00003618"/>
    </source>
</evidence>
<dbReference type="Pfam" id="PF02463">
    <property type="entry name" value="SMC_N"/>
    <property type="match status" value="1"/>
</dbReference>
<dbReference type="InterPro" id="IPR003395">
    <property type="entry name" value="RecF/RecN/SMC_N"/>
</dbReference>
<evidence type="ECO:0000259" key="10">
    <source>
        <dbReference type="Pfam" id="PF02463"/>
    </source>
</evidence>
<evidence type="ECO:0000256" key="2">
    <source>
        <dbReference type="ARBA" id="ARBA00009441"/>
    </source>
</evidence>
<dbReference type="Gene3D" id="3.40.50.300">
    <property type="entry name" value="P-loop containing nucleotide triphosphate hydrolases"/>
    <property type="match status" value="2"/>
</dbReference>
<dbReference type="EMBL" id="BAABFA010000004">
    <property type="protein sequence ID" value="GAA4460063.1"/>
    <property type="molecule type" value="Genomic_DNA"/>
</dbReference>
<dbReference type="RefSeq" id="WP_345077210.1">
    <property type="nucleotide sequence ID" value="NZ_BAABFA010000004.1"/>
</dbReference>
<comment type="caution">
    <text evidence="11">The sequence shown here is derived from an EMBL/GenBank/DDBJ whole genome shotgun (WGS) entry which is preliminary data.</text>
</comment>
<evidence type="ECO:0000256" key="5">
    <source>
        <dbReference type="ARBA" id="ARBA00022763"/>
    </source>
</evidence>
<dbReference type="PANTHER" id="PTHR11059:SF0">
    <property type="entry name" value="DNA REPAIR PROTEIN RECN"/>
    <property type="match status" value="1"/>
</dbReference>